<keyword evidence="11" id="KW-1185">Reference proteome</keyword>
<evidence type="ECO:0000259" key="9">
    <source>
        <dbReference type="Pfam" id="PF03372"/>
    </source>
</evidence>
<gene>
    <name evidence="10" type="ORF">SAMN06297468_0099</name>
</gene>
<dbReference type="InterPro" id="IPR036691">
    <property type="entry name" value="Endo/exonu/phosph_ase_sf"/>
</dbReference>
<evidence type="ECO:0000256" key="8">
    <source>
        <dbReference type="ARBA" id="ARBA00023204"/>
    </source>
</evidence>
<dbReference type="Proteomes" id="UP000194420">
    <property type="component" value="Unassembled WGS sequence"/>
</dbReference>
<comment type="cofactor">
    <cofactor evidence="2">
        <name>Mg(2+)</name>
        <dbReference type="ChEBI" id="CHEBI:18420"/>
    </cofactor>
</comment>
<name>A0A1Y6EBN5_9SPHN</name>
<proteinExistence type="predicted"/>
<evidence type="ECO:0000256" key="2">
    <source>
        <dbReference type="ARBA" id="ARBA00001946"/>
    </source>
</evidence>
<evidence type="ECO:0000256" key="4">
    <source>
        <dbReference type="ARBA" id="ARBA00022723"/>
    </source>
</evidence>
<evidence type="ECO:0000256" key="6">
    <source>
        <dbReference type="ARBA" id="ARBA00022801"/>
    </source>
</evidence>
<dbReference type="SUPFAM" id="SSF56219">
    <property type="entry name" value="DNase I-like"/>
    <property type="match status" value="1"/>
</dbReference>
<keyword evidence="7" id="KW-0460">Magnesium</keyword>
<dbReference type="OrthoDB" id="6396729at2"/>
<dbReference type="RefSeq" id="WP_159456554.1">
    <property type="nucleotide sequence ID" value="NZ_FXWG01000001.1"/>
</dbReference>
<evidence type="ECO:0000256" key="1">
    <source>
        <dbReference type="ARBA" id="ARBA00001936"/>
    </source>
</evidence>
<dbReference type="GO" id="GO:0004527">
    <property type="term" value="F:exonuclease activity"/>
    <property type="evidence" value="ECO:0007669"/>
    <property type="project" value="UniProtKB-KW"/>
</dbReference>
<keyword evidence="5" id="KW-0227">DNA damage</keyword>
<evidence type="ECO:0000256" key="5">
    <source>
        <dbReference type="ARBA" id="ARBA00022763"/>
    </source>
</evidence>
<keyword evidence="10" id="KW-0269">Exonuclease</keyword>
<evidence type="ECO:0000313" key="10">
    <source>
        <dbReference type="EMBL" id="SMQ58022.1"/>
    </source>
</evidence>
<protein>
    <submittedName>
        <fullName evidence="10">Metal-dependent hydrolase, endonuclease/exonuclease/phosphatase family</fullName>
    </submittedName>
</protein>
<feature type="domain" description="Endonuclease/exonuclease/phosphatase" evidence="9">
    <location>
        <begin position="7"/>
        <end position="248"/>
    </location>
</feature>
<dbReference type="GO" id="GO:0004519">
    <property type="term" value="F:endonuclease activity"/>
    <property type="evidence" value="ECO:0007669"/>
    <property type="project" value="UniProtKB-KW"/>
</dbReference>
<dbReference type="GO" id="GO:0046872">
    <property type="term" value="F:metal ion binding"/>
    <property type="evidence" value="ECO:0007669"/>
    <property type="project" value="UniProtKB-KW"/>
</dbReference>
<keyword evidence="4" id="KW-0479">Metal-binding</keyword>
<evidence type="ECO:0000256" key="3">
    <source>
        <dbReference type="ARBA" id="ARBA00022722"/>
    </source>
</evidence>
<evidence type="ECO:0000256" key="7">
    <source>
        <dbReference type="ARBA" id="ARBA00022842"/>
    </source>
</evidence>
<keyword evidence="8" id="KW-0234">DNA repair</keyword>
<keyword evidence="3" id="KW-0540">Nuclease</keyword>
<sequence>MLPLKILTWNVEHFYGGGGSDTATRQKRRNRLKRIVEYLKEEDPDVFGISEVSSGFVYQAMVEAFPNHTFNITTGQQSQQILIGVRSGLGAFFTQKDEFKRNNIYLRPGALLTVHDNGVHIPILFVHLKSMTAPEGFGLRDAMYERIFSLKNALDDAAQAMTGNDDESANFIVLGDYNTMGMKYYRNIGNISLNREIEVLEKRMRSRDMRMASKSHPNSYWPGSSSSIDPSPLDHVFVADHMTLKQTAGKEVKVKGWAELNTDSERDEWTEKWSDHAPLVFTVTGV</sequence>
<dbReference type="PANTHER" id="PTHR15822:SF4">
    <property type="entry name" value="TYROSYL-DNA PHOSPHODIESTERASE 2"/>
    <property type="match status" value="1"/>
</dbReference>
<reference evidence="11" key="1">
    <citation type="submission" date="2017-04" db="EMBL/GenBank/DDBJ databases">
        <authorList>
            <person name="Varghese N."/>
            <person name="Submissions S."/>
        </authorList>
    </citation>
    <scope>NUCLEOTIDE SEQUENCE [LARGE SCALE GENOMIC DNA]</scope>
</reference>
<comment type="cofactor">
    <cofactor evidence="1">
        <name>Mn(2+)</name>
        <dbReference type="ChEBI" id="CHEBI:29035"/>
    </cofactor>
</comment>
<evidence type="ECO:0000313" key="11">
    <source>
        <dbReference type="Proteomes" id="UP000194420"/>
    </source>
</evidence>
<dbReference type="EMBL" id="FXWG01000001">
    <property type="protein sequence ID" value="SMQ58022.1"/>
    <property type="molecule type" value="Genomic_DNA"/>
</dbReference>
<accession>A0A1Y6EBN5</accession>
<dbReference type="InterPro" id="IPR005135">
    <property type="entry name" value="Endo/exonuclease/phosphatase"/>
</dbReference>
<dbReference type="AlphaFoldDB" id="A0A1Y6EBN5"/>
<dbReference type="Gene3D" id="3.60.10.10">
    <property type="entry name" value="Endonuclease/exonuclease/phosphatase"/>
    <property type="match status" value="1"/>
</dbReference>
<dbReference type="InterPro" id="IPR051547">
    <property type="entry name" value="TDP2-like"/>
</dbReference>
<dbReference type="Pfam" id="PF03372">
    <property type="entry name" value="Exo_endo_phos"/>
    <property type="match status" value="1"/>
</dbReference>
<dbReference type="PANTHER" id="PTHR15822">
    <property type="entry name" value="TRAF AND TNF RECEPTOR-ASSOCIATED PROTEIN"/>
    <property type="match status" value="1"/>
</dbReference>
<organism evidence="10 11">
    <name type="scientific">Altererythrobacter xiamenensis</name>
    <dbReference type="NCBI Taxonomy" id="1316679"/>
    <lineage>
        <taxon>Bacteria</taxon>
        <taxon>Pseudomonadati</taxon>
        <taxon>Pseudomonadota</taxon>
        <taxon>Alphaproteobacteria</taxon>
        <taxon>Sphingomonadales</taxon>
        <taxon>Erythrobacteraceae</taxon>
        <taxon>Altererythrobacter</taxon>
    </lineage>
</organism>
<dbReference type="GO" id="GO:0006281">
    <property type="term" value="P:DNA repair"/>
    <property type="evidence" value="ECO:0007669"/>
    <property type="project" value="UniProtKB-KW"/>
</dbReference>
<keyword evidence="10" id="KW-0255">Endonuclease</keyword>
<keyword evidence="6 10" id="KW-0378">Hydrolase</keyword>